<evidence type="ECO:0000256" key="5">
    <source>
        <dbReference type="SAM" id="Phobius"/>
    </source>
</evidence>
<dbReference type="Proteomes" id="UP000276776">
    <property type="component" value="Unassembled WGS sequence"/>
</dbReference>
<dbReference type="EMBL" id="UYYF01004514">
    <property type="protein sequence ID" value="VDN04961.1"/>
    <property type="molecule type" value="Genomic_DNA"/>
</dbReference>
<accession>A0A0N5D3J7</accession>
<evidence type="ECO:0000256" key="1">
    <source>
        <dbReference type="ARBA" id="ARBA00004127"/>
    </source>
</evidence>
<keyword evidence="2 5" id="KW-0812">Transmembrane</keyword>
<evidence type="ECO:0000256" key="2">
    <source>
        <dbReference type="ARBA" id="ARBA00022692"/>
    </source>
</evidence>
<sequence>MYNLQVASVVVAVVEFLICLLSVYGLIRNYQIFGASYLLWFIIGIVSVVIILIVIVLLLYAIKTENARLLVPHLCVQVFLILFLIIVALVVALLLLFGAYRGIRNLLGHASYHITDEATETLGYMIIAIYLALAVLEVLFLYIIYKLYRYLTRYYLIGSADPFTMKSHHHRIYSPTWQMPPKTAAFGSGSPDSGDLYPYSP</sequence>
<dbReference type="GO" id="GO:0012505">
    <property type="term" value="C:endomembrane system"/>
    <property type="evidence" value="ECO:0007669"/>
    <property type="project" value="UniProtKB-SubCell"/>
</dbReference>
<evidence type="ECO:0000313" key="7">
    <source>
        <dbReference type="Proteomes" id="UP000276776"/>
    </source>
</evidence>
<reference evidence="8" key="1">
    <citation type="submission" date="2017-02" db="UniProtKB">
        <authorList>
            <consortium name="WormBaseParasite"/>
        </authorList>
    </citation>
    <scope>IDENTIFICATION</scope>
</reference>
<reference evidence="6 7" key="2">
    <citation type="submission" date="2018-11" db="EMBL/GenBank/DDBJ databases">
        <authorList>
            <consortium name="Pathogen Informatics"/>
        </authorList>
    </citation>
    <scope>NUCLEOTIDE SEQUENCE [LARGE SCALE GENOMIC DNA]</scope>
</reference>
<evidence type="ECO:0000313" key="6">
    <source>
        <dbReference type="EMBL" id="VDN04961.1"/>
    </source>
</evidence>
<dbReference type="PANTHER" id="PTHR12479">
    <property type="entry name" value="LYSOSOMAL-ASSOCIATED TRANSMEMBRANE PROTEIN"/>
    <property type="match status" value="1"/>
</dbReference>
<evidence type="ECO:0000313" key="8">
    <source>
        <dbReference type="WBParaSite" id="TCLT_0000750901-mRNA-1"/>
    </source>
</evidence>
<organism evidence="8">
    <name type="scientific">Thelazia callipaeda</name>
    <name type="common">Oriental eyeworm</name>
    <name type="synonym">Parasitic nematode</name>
    <dbReference type="NCBI Taxonomy" id="103827"/>
    <lineage>
        <taxon>Eukaryota</taxon>
        <taxon>Metazoa</taxon>
        <taxon>Ecdysozoa</taxon>
        <taxon>Nematoda</taxon>
        <taxon>Chromadorea</taxon>
        <taxon>Rhabditida</taxon>
        <taxon>Spirurina</taxon>
        <taxon>Spiruromorpha</taxon>
        <taxon>Thelazioidea</taxon>
        <taxon>Thelaziidae</taxon>
        <taxon>Thelazia</taxon>
    </lineage>
</organism>
<dbReference type="OrthoDB" id="5849902at2759"/>
<evidence type="ECO:0000256" key="3">
    <source>
        <dbReference type="ARBA" id="ARBA00022989"/>
    </source>
</evidence>
<feature type="transmembrane region" description="Helical" evidence="5">
    <location>
        <begin position="123"/>
        <end position="145"/>
    </location>
</feature>
<dbReference type="OMA" id="FRNFHLF"/>
<dbReference type="PANTHER" id="PTHR12479:SF19">
    <property type="entry name" value="MARVEL DOMAIN-CONTAINING PROTEIN"/>
    <property type="match status" value="1"/>
</dbReference>
<keyword evidence="4 5" id="KW-0472">Membrane</keyword>
<proteinExistence type="predicted"/>
<dbReference type="WBParaSite" id="TCLT_0000750901-mRNA-1">
    <property type="protein sequence ID" value="TCLT_0000750901-mRNA-1"/>
    <property type="gene ID" value="TCLT_0000750901"/>
</dbReference>
<dbReference type="GO" id="GO:0005765">
    <property type="term" value="C:lysosomal membrane"/>
    <property type="evidence" value="ECO:0007669"/>
    <property type="project" value="TreeGrafter"/>
</dbReference>
<feature type="transmembrane region" description="Helical" evidence="5">
    <location>
        <begin position="74"/>
        <end position="103"/>
    </location>
</feature>
<name>A0A0N5D3J7_THECL</name>
<feature type="transmembrane region" description="Helical" evidence="5">
    <location>
        <begin position="7"/>
        <end position="27"/>
    </location>
</feature>
<dbReference type="InterPro" id="IPR051115">
    <property type="entry name" value="LAPTM_transporter"/>
</dbReference>
<keyword evidence="3 5" id="KW-1133">Transmembrane helix</keyword>
<comment type="subcellular location">
    <subcellularLocation>
        <location evidence="1">Endomembrane system</location>
        <topology evidence="1">Multi-pass membrane protein</topology>
    </subcellularLocation>
</comment>
<evidence type="ECO:0000256" key="4">
    <source>
        <dbReference type="ARBA" id="ARBA00023136"/>
    </source>
</evidence>
<dbReference type="AlphaFoldDB" id="A0A0N5D3J7"/>
<gene>
    <name evidence="6" type="ORF">TCLT_LOCUS7498</name>
</gene>
<feature type="transmembrane region" description="Helical" evidence="5">
    <location>
        <begin position="39"/>
        <end position="62"/>
    </location>
</feature>
<protein>
    <submittedName>
        <fullName evidence="8">MARVEL domain-containing protein</fullName>
    </submittedName>
</protein>
<keyword evidence="7" id="KW-1185">Reference proteome</keyword>